<accession>A0AAN9JQD3</accession>
<gene>
    <name evidence="1" type="ORF">RJT34_14412</name>
</gene>
<protein>
    <submittedName>
        <fullName evidence="1">Uncharacterized protein</fullName>
    </submittedName>
</protein>
<reference evidence="1 2" key="1">
    <citation type="submission" date="2024-01" db="EMBL/GenBank/DDBJ databases">
        <title>The genomes of 5 underutilized Papilionoideae crops provide insights into root nodulation and disease resistance.</title>
        <authorList>
            <person name="Yuan L."/>
        </authorList>
    </citation>
    <scope>NUCLEOTIDE SEQUENCE [LARGE SCALE GENOMIC DNA]</scope>
    <source>
        <strain evidence="1">LY-2023</strain>
        <tissue evidence="1">Leaf</tissue>
    </source>
</reference>
<evidence type="ECO:0000313" key="1">
    <source>
        <dbReference type="EMBL" id="KAK7303505.1"/>
    </source>
</evidence>
<comment type="caution">
    <text evidence="1">The sequence shown here is derived from an EMBL/GenBank/DDBJ whole genome shotgun (WGS) entry which is preliminary data.</text>
</comment>
<proteinExistence type="predicted"/>
<name>A0AAN9JQD3_CLITE</name>
<dbReference type="AlphaFoldDB" id="A0AAN9JQD3"/>
<dbReference type="Proteomes" id="UP001359559">
    <property type="component" value="Unassembled WGS sequence"/>
</dbReference>
<keyword evidence="2" id="KW-1185">Reference proteome</keyword>
<organism evidence="1 2">
    <name type="scientific">Clitoria ternatea</name>
    <name type="common">Butterfly pea</name>
    <dbReference type="NCBI Taxonomy" id="43366"/>
    <lineage>
        <taxon>Eukaryota</taxon>
        <taxon>Viridiplantae</taxon>
        <taxon>Streptophyta</taxon>
        <taxon>Embryophyta</taxon>
        <taxon>Tracheophyta</taxon>
        <taxon>Spermatophyta</taxon>
        <taxon>Magnoliopsida</taxon>
        <taxon>eudicotyledons</taxon>
        <taxon>Gunneridae</taxon>
        <taxon>Pentapetalae</taxon>
        <taxon>rosids</taxon>
        <taxon>fabids</taxon>
        <taxon>Fabales</taxon>
        <taxon>Fabaceae</taxon>
        <taxon>Papilionoideae</taxon>
        <taxon>50 kb inversion clade</taxon>
        <taxon>NPAAA clade</taxon>
        <taxon>indigoferoid/millettioid clade</taxon>
        <taxon>Phaseoleae</taxon>
        <taxon>Clitoria</taxon>
    </lineage>
</organism>
<dbReference type="EMBL" id="JAYKXN010000003">
    <property type="protein sequence ID" value="KAK7303505.1"/>
    <property type="molecule type" value="Genomic_DNA"/>
</dbReference>
<sequence length="83" mass="9571">MKCKRPQICRLECGCFLIVFCFHLMHFPFSNSLHNMATCTNCPSARNLRSKINMGKKCFRPTQHIDDESIIIIAAIIDMQKPI</sequence>
<evidence type="ECO:0000313" key="2">
    <source>
        <dbReference type="Proteomes" id="UP001359559"/>
    </source>
</evidence>